<feature type="compositionally biased region" description="Basic and acidic residues" evidence="2">
    <location>
        <begin position="170"/>
        <end position="180"/>
    </location>
</feature>
<sequence length="360" mass="41515">MNGRHKKDPNKDLVVKGTGYVSPYKQNRPQPISLSRKPPISGMRRAGSVGNVASTSRRVPLVPQAPPRPSISYYDGESNGYNASQVICNCQHPASLEFLENVYVQNLQTQIEILELENSYLKSGSTATAANTTPSRPILREDTSSTLDRNIPRPDRGWASMPSTSSQYRKRVEFIEDHRKSPTKSPTKRPTRPDSSDEDALFEKLEESIQREHQLEERLKSIFGENERLLAEKQRLEERLDAVTDDVDKFEERLSKERRTLMEENVELQRRLDELTPLLAEKEAQIARLADEKEATSSKLRNVTLQLNTLQSTINELKREESFHSELETTRRQESERYSERIRQLEEDLEDQKQREINLL</sequence>
<reference evidence="4" key="1">
    <citation type="submission" date="2022-11" db="UniProtKB">
        <authorList>
            <consortium name="WormBaseParasite"/>
        </authorList>
    </citation>
    <scope>IDENTIFICATION</scope>
</reference>
<protein>
    <submittedName>
        <fullName evidence="4">Uncharacterized protein</fullName>
    </submittedName>
</protein>
<keyword evidence="3" id="KW-1185">Reference proteome</keyword>
<evidence type="ECO:0000313" key="3">
    <source>
        <dbReference type="Proteomes" id="UP000887540"/>
    </source>
</evidence>
<feature type="region of interest" description="Disordered" evidence="2">
    <location>
        <begin position="1"/>
        <end position="51"/>
    </location>
</feature>
<proteinExistence type="predicted"/>
<keyword evidence="1" id="KW-0175">Coiled coil</keyword>
<dbReference type="Proteomes" id="UP000887540">
    <property type="component" value="Unplaced"/>
</dbReference>
<organism evidence="3 4">
    <name type="scientific">Acrobeloides nanus</name>
    <dbReference type="NCBI Taxonomy" id="290746"/>
    <lineage>
        <taxon>Eukaryota</taxon>
        <taxon>Metazoa</taxon>
        <taxon>Ecdysozoa</taxon>
        <taxon>Nematoda</taxon>
        <taxon>Chromadorea</taxon>
        <taxon>Rhabditida</taxon>
        <taxon>Tylenchina</taxon>
        <taxon>Cephalobomorpha</taxon>
        <taxon>Cephaloboidea</taxon>
        <taxon>Cephalobidae</taxon>
        <taxon>Acrobeloides</taxon>
    </lineage>
</organism>
<dbReference type="WBParaSite" id="ACRNAN_Path_1417.g5564.t1">
    <property type="protein sequence ID" value="ACRNAN_Path_1417.g5564.t1"/>
    <property type="gene ID" value="ACRNAN_Path_1417.g5564"/>
</dbReference>
<name>A0A914C0W5_9BILA</name>
<dbReference type="AlphaFoldDB" id="A0A914C0W5"/>
<feature type="compositionally biased region" description="Polar residues" evidence="2">
    <location>
        <begin position="24"/>
        <end position="33"/>
    </location>
</feature>
<evidence type="ECO:0000313" key="4">
    <source>
        <dbReference type="WBParaSite" id="ACRNAN_Path_1417.g5564.t1"/>
    </source>
</evidence>
<feature type="coiled-coil region" evidence="1">
    <location>
        <begin position="219"/>
        <end position="355"/>
    </location>
</feature>
<evidence type="ECO:0000256" key="1">
    <source>
        <dbReference type="SAM" id="Coils"/>
    </source>
</evidence>
<feature type="region of interest" description="Disordered" evidence="2">
    <location>
        <begin position="126"/>
        <end position="199"/>
    </location>
</feature>
<feature type="compositionally biased region" description="Polar residues" evidence="2">
    <location>
        <begin position="126"/>
        <end position="135"/>
    </location>
</feature>
<accession>A0A914C0W5</accession>
<evidence type="ECO:0000256" key="2">
    <source>
        <dbReference type="SAM" id="MobiDB-lite"/>
    </source>
</evidence>